<name>A0ABU3BTI1_9BACT</name>
<dbReference type="SUPFAM" id="SSF56281">
    <property type="entry name" value="Metallo-hydrolase/oxidoreductase"/>
    <property type="match status" value="1"/>
</dbReference>
<dbReference type="Pfam" id="PF00581">
    <property type="entry name" value="Rhodanese"/>
    <property type="match status" value="1"/>
</dbReference>
<sequence length="479" mass="50077">MLLRQIHDPSLAQYAYLVGCQKTGEALVVDPERDVDRVLALAAEEGLTITHVAETHIHADFLSGARDLAERTGARLYLSAEGESAGWGSDWAEGRDDVTFLRDGDTFAVGNVEVRAVYSPGHTPEHLAYLVTDHGGGADAPMGLLSGDFVFVGDLGRPDLLEQAAGQAGAQEPAARQLYASVQRFLDLDDFVQVWPAHGAGSACGKALGAVPQSTVGYERRFNGAIDAARRGEPAFVEAILDGQPEPPLYFARMKAQNRDGVPPLAALPTPRALAPDELAAPPAGAVVVDTRPDRSAFMAAHLPGALYAPLGSTFSTVVGSYVTDPETPLVLVVPEGGVGEAVRALVRIGLDRVVAYATYETLAAYAHGGGDTAAIPEVDFEAVAGRAGGAAVLDVRRQAEVDAGHVPGAAHIAHTRLADRLDEVPDGSPLYVHCQSGARAAVAGAFLASRGYDVAYVNDGFAHYREVGPVETGEPAGV</sequence>
<dbReference type="PROSITE" id="PS50206">
    <property type="entry name" value="RHODANESE_3"/>
    <property type="match status" value="2"/>
</dbReference>
<evidence type="ECO:0000313" key="4">
    <source>
        <dbReference type="Proteomes" id="UP001267426"/>
    </source>
</evidence>
<accession>A0ABU3BTI1</accession>
<dbReference type="SUPFAM" id="SSF52821">
    <property type="entry name" value="Rhodanese/Cell cycle control phosphatase"/>
    <property type="match status" value="2"/>
</dbReference>
<proteinExistence type="predicted"/>
<gene>
    <name evidence="3" type="ORF">RM540_12625</name>
</gene>
<dbReference type="EMBL" id="JAVRHT010000032">
    <property type="protein sequence ID" value="MDT0632597.1"/>
    <property type="molecule type" value="Genomic_DNA"/>
</dbReference>
<reference evidence="3 4" key="1">
    <citation type="submission" date="2023-09" db="EMBL/GenBank/DDBJ databases">
        <authorList>
            <person name="Rey-Velasco X."/>
        </authorList>
    </citation>
    <scope>NUCLEOTIDE SEQUENCE [LARGE SCALE GENOMIC DNA]</scope>
    <source>
        <strain evidence="3 4">F394</strain>
    </source>
</reference>
<keyword evidence="4" id="KW-1185">Reference proteome</keyword>
<dbReference type="InterPro" id="IPR036873">
    <property type="entry name" value="Rhodanese-like_dom_sf"/>
</dbReference>
<organism evidence="3 4">
    <name type="scientific">Rubrivirga litoralis</name>
    <dbReference type="NCBI Taxonomy" id="3075598"/>
    <lineage>
        <taxon>Bacteria</taxon>
        <taxon>Pseudomonadati</taxon>
        <taxon>Rhodothermota</taxon>
        <taxon>Rhodothermia</taxon>
        <taxon>Rhodothermales</taxon>
        <taxon>Rubricoccaceae</taxon>
        <taxon>Rubrivirga</taxon>
    </lineage>
</organism>
<dbReference type="SMART" id="SM00450">
    <property type="entry name" value="RHOD"/>
    <property type="match status" value="1"/>
</dbReference>
<feature type="domain" description="Rhodanese" evidence="2">
    <location>
        <begin position="387"/>
        <end position="473"/>
    </location>
</feature>
<evidence type="ECO:0000256" key="1">
    <source>
        <dbReference type="ARBA" id="ARBA00022723"/>
    </source>
</evidence>
<feature type="domain" description="Rhodanese" evidence="2">
    <location>
        <begin position="282"/>
        <end position="333"/>
    </location>
</feature>
<dbReference type="InterPro" id="IPR001279">
    <property type="entry name" value="Metallo-B-lactamas"/>
</dbReference>
<dbReference type="RefSeq" id="WP_311664636.1">
    <property type="nucleotide sequence ID" value="NZ_JAVRHT010000032.1"/>
</dbReference>
<dbReference type="Gene3D" id="3.60.15.10">
    <property type="entry name" value="Ribonuclease Z/Hydroxyacylglutathione hydrolase-like"/>
    <property type="match status" value="1"/>
</dbReference>
<dbReference type="Proteomes" id="UP001267426">
    <property type="component" value="Unassembled WGS sequence"/>
</dbReference>
<dbReference type="CDD" id="cd07724">
    <property type="entry name" value="POD-like_MBL-fold"/>
    <property type="match status" value="1"/>
</dbReference>
<dbReference type="InterPro" id="IPR036866">
    <property type="entry name" value="RibonucZ/Hydroxyglut_hydro"/>
</dbReference>
<evidence type="ECO:0000259" key="2">
    <source>
        <dbReference type="PROSITE" id="PS50206"/>
    </source>
</evidence>
<dbReference type="PANTHER" id="PTHR43084:SF1">
    <property type="entry name" value="PERSULFIDE DIOXYGENASE ETHE1, MITOCHONDRIAL"/>
    <property type="match status" value="1"/>
</dbReference>
<dbReference type="InterPro" id="IPR051682">
    <property type="entry name" value="Mito_Persulfide_Diox"/>
</dbReference>
<dbReference type="CDD" id="cd00158">
    <property type="entry name" value="RHOD"/>
    <property type="match status" value="1"/>
</dbReference>
<dbReference type="Gene3D" id="3.40.250.10">
    <property type="entry name" value="Rhodanese-like domain"/>
    <property type="match status" value="2"/>
</dbReference>
<keyword evidence="1" id="KW-0479">Metal-binding</keyword>
<dbReference type="PANTHER" id="PTHR43084">
    <property type="entry name" value="PERSULFIDE DIOXYGENASE ETHE1"/>
    <property type="match status" value="1"/>
</dbReference>
<dbReference type="InterPro" id="IPR044528">
    <property type="entry name" value="POD-like_MBL-fold"/>
</dbReference>
<evidence type="ECO:0000313" key="3">
    <source>
        <dbReference type="EMBL" id="MDT0632597.1"/>
    </source>
</evidence>
<protein>
    <submittedName>
        <fullName evidence="3">Rhodanese-like domain-containing protein</fullName>
    </submittedName>
</protein>
<comment type="caution">
    <text evidence="3">The sequence shown here is derived from an EMBL/GenBank/DDBJ whole genome shotgun (WGS) entry which is preliminary data.</text>
</comment>
<dbReference type="InterPro" id="IPR001763">
    <property type="entry name" value="Rhodanese-like_dom"/>
</dbReference>
<dbReference type="SMART" id="SM00849">
    <property type="entry name" value="Lactamase_B"/>
    <property type="match status" value="1"/>
</dbReference>
<dbReference type="Pfam" id="PF00753">
    <property type="entry name" value="Lactamase_B"/>
    <property type="match status" value="1"/>
</dbReference>